<evidence type="ECO:0000313" key="1">
    <source>
        <dbReference type="EMBL" id="CAD7429774.1"/>
    </source>
</evidence>
<proteinExistence type="predicted"/>
<organism evidence="1">
    <name type="scientific">Timema monikensis</name>
    <dbReference type="NCBI Taxonomy" id="170555"/>
    <lineage>
        <taxon>Eukaryota</taxon>
        <taxon>Metazoa</taxon>
        <taxon>Ecdysozoa</taxon>
        <taxon>Arthropoda</taxon>
        <taxon>Hexapoda</taxon>
        <taxon>Insecta</taxon>
        <taxon>Pterygota</taxon>
        <taxon>Neoptera</taxon>
        <taxon>Polyneoptera</taxon>
        <taxon>Phasmatodea</taxon>
        <taxon>Timematodea</taxon>
        <taxon>Timematoidea</taxon>
        <taxon>Timematidae</taxon>
        <taxon>Timema</taxon>
    </lineage>
</organism>
<dbReference type="AlphaFoldDB" id="A0A7R9E9E4"/>
<sequence length="242" mass="26968">MRDISNNNELIGGATILFSGDFDKLYQTFRATRVNEKGFPKESFVVKLLEDSVSNQQERLSAIRGVHFCYKKLASDAIFAKVIIRVETMLWMCRVAHHLKLSVLVVESIVALHVTMCVSLLVSELSVMSATWLGVCQIDLIGSIRDKERDSDIETRSGTGIFRIPYLKTRTGIKNVSGLDPQKLYSRYHSNKIGPTPTWGSPDCECSTLDNAATEAGDLSTRLLVPDLSSVKRAPLPLIYEE</sequence>
<accession>A0A7R9E9E4</accession>
<gene>
    <name evidence="1" type="ORF">TMSB3V08_LOCUS6550</name>
</gene>
<name>A0A7R9E9E4_9NEOP</name>
<dbReference type="EMBL" id="OB794215">
    <property type="protein sequence ID" value="CAD7429774.1"/>
    <property type="molecule type" value="Genomic_DNA"/>
</dbReference>
<protein>
    <submittedName>
        <fullName evidence="1">Uncharacterized protein</fullName>
    </submittedName>
</protein>
<reference evidence="1" key="1">
    <citation type="submission" date="2020-11" db="EMBL/GenBank/DDBJ databases">
        <authorList>
            <person name="Tran Van P."/>
        </authorList>
    </citation>
    <scope>NUCLEOTIDE SEQUENCE</scope>
</reference>